<keyword evidence="3" id="KW-1185">Reference proteome</keyword>
<feature type="region of interest" description="Disordered" evidence="1">
    <location>
        <begin position="1"/>
        <end position="116"/>
    </location>
</feature>
<reference evidence="2" key="2">
    <citation type="submission" date="2020-09" db="EMBL/GenBank/DDBJ databases">
        <authorList>
            <person name="Sun Q."/>
            <person name="Ohkuma M."/>
        </authorList>
    </citation>
    <scope>NUCLEOTIDE SEQUENCE</scope>
    <source>
        <strain evidence="2">JCM 4059</strain>
    </source>
</reference>
<feature type="compositionally biased region" description="Polar residues" evidence="1">
    <location>
        <begin position="95"/>
        <end position="104"/>
    </location>
</feature>
<gene>
    <name evidence="2" type="ORF">GCM10010218_12790</name>
</gene>
<feature type="compositionally biased region" description="Basic residues" evidence="1">
    <location>
        <begin position="79"/>
        <end position="90"/>
    </location>
</feature>
<reference evidence="2" key="1">
    <citation type="journal article" date="2014" name="Int. J. Syst. Evol. Microbiol.">
        <title>Complete genome sequence of Corynebacterium casei LMG S-19264T (=DSM 44701T), isolated from a smear-ripened cheese.</title>
        <authorList>
            <consortium name="US DOE Joint Genome Institute (JGI-PGF)"/>
            <person name="Walter F."/>
            <person name="Albersmeier A."/>
            <person name="Kalinowski J."/>
            <person name="Ruckert C."/>
        </authorList>
    </citation>
    <scope>NUCLEOTIDE SEQUENCE</scope>
    <source>
        <strain evidence="2">JCM 4059</strain>
    </source>
</reference>
<dbReference type="Proteomes" id="UP000638313">
    <property type="component" value="Unassembled WGS sequence"/>
</dbReference>
<dbReference type="EMBL" id="BNBD01000002">
    <property type="protein sequence ID" value="GHF33144.1"/>
    <property type="molecule type" value="Genomic_DNA"/>
</dbReference>
<evidence type="ECO:0000313" key="2">
    <source>
        <dbReference type="EMBL" id="GHF33144.1"/>
    </source>
</evidence>
<proteinExistence type="predicted"/>
<dbReference type="AlphaFoldDB" id="A0A919B0Y2"/>
<protein>
    <submittedName>
        <fullName evidence="2">Uncharacterized protein</fullName>
    </submittedName>
</protein>
<evidence type="ECO:0000256" key="1">
    <source>
        <dbReference type="SAM" id="MobiDB-lite"/>
    </source>
</evidence>
<organism evidence="2 3">
    <name type="scientific">Streptomyces mashuensis</name>
    <dbReference type="NCBI Taxonomy" id="33904"/>
    <lineage>
        <taxon>Bacteria</taxon>
        <taxon>Bacillati</taxon>
        <taxon>Actinomycetota</taxon>
        <taxon>Actinomycetes</taxon>
        <taxon>Kitasatosporales</taxon>
        <taxon>Streptomycetaceae</taxon>
        <taxon>Streptomyces</taxon>
    </lineage>
</organism>
<comment type="caution">
    <text evidence="2">The sequence shown here is derived from an EMBL/GenBank/DDBJ whole genome shotgun (WGS) entry which is preliminary data.</text>
</comment>
<name>A0A919B0Y2_9ACTN</name>
<evidence type="ECO:0000313" key="3">
    <source>
        <dbReference type="Proteomes" id="UP000638313"/>
    </source>
</evidence>
<sequence>MPNEPTNSTAEGVGLSWRDPRTPPEQGKPQPAEKDHRPPDVDVRTWITGMRSVSEGDPADCHARDGAAPQNAEPDQSPHSHHISRRRPRRDRGSGWNSSLSFAQGSPLRALYSARE</sequence>
<accession>A0A919B0Y2</accession>
<feature type="compositionally biased region" description="Polar residues" evidence="1">
    <location>
        <begin position="1"/>
        <end position="10"/>
    </location>
</feature>
<feature type="compositionally biased region" description="Basic and acidic residues" evidence="1">
    <location>
        <begin position="31"/>
        <end position="43"/>
    </location>
</feature>